<evidence type="ECO:0000313" key="3">
    <source>
        <dbReference type="EMBL" id="KAH0740647.1"/>
    </source>
</evidence>
<protein>
    <submittedName>
        <fullName evidence="3">Uncharacterized protein</fullName>
    </submittedName>
</protein>
<proteinExistence type="predicted"/>
<dbReference type="InterPro" id="IPR004252">
    <property type="entry name" value="Probable_transposase_24"/>
</dbReference>
<reference evidence="3 4" key="1">
    <citation type="journal article" date="2021" name="bioRxiv">
        <title>Chromosome-scale and haplotype-resolved genome assembly of a tetraploid potato cultivar.</title>
        <authorList>
            <person name="Sun H."/>
            <person name="Jiao W.-B."/>
            <person name="Krause K."/>
            <person name="Campoy J.A."/>
            <person name="Goel M."/>
            <person name="Folz-Donahue K."/>
            <person name="Kukat C."/>
            <person name="Huettel B."/>
            <person name="Schneeberger K."/>
        </authorList>
    </citation>
    <scope>NUCLEOTIDE SEQUENCE [LARGE SCALE GENOMIC DNA]</scope>
    <source>
        <strain evidence="3">SolTubOtavaFocal</strain>
        <tissue evidence="3">Leaves</tissue>
    </source>
</reference>
<sequence>MARKRQRNSIQGEVLCNSLEQQEQQMGSASMPQPPQNWPRNEKEVHPDNISRNDLHNLENLPDFSESGEQSKRSRGPTMMHSGWGKDGGILHVELNDLGQPIGPEGCRLSSKLGVLARNGILAPLNHKDWRLLPDLYQNNIWTDIKENTDATEEMKRILMMSVGSKWREWKHEAKSSGYDSYTNDVERLANRPNRVEEDQWRALVHYWSSTDAKKKSERNKESRKKLTMPHTSGRKSYSQIIDNMTKEKGVKPTRIDVFKKTHTKKNNEPINEEASEVMKEMNDLAEVYPELNVPASAPNDVYSQVMGPDTHGNVRTLGKGAAPSFVYGPLYKRSQNEQRDFDKRVEIEVQKVTSTLKIEMEEKLFEAKEEIEVMDKKLSKAEEDMEMMKKKLSEANMNMEEKIDDKVKAGILAYVDSLGITLGSNRKSFSNEQVSNKFIEDCQQSLSPDSVVDPKKEGSPDNV</sequence>
<gene>
    <name evidence="3" type="ORF">KY290_033690</name>
</gene>
<evidence type="ECO:0000256" key="2">
    <source>
        <dbReference type="SAM" id="MobiDB-lite"/>
    </source>
</evidence>
<evidence type="ECO:0000256" key="1">
    <source>
        <dbReference type="SAM" id="Coils"/>
    </source>
</evidence>
<dbReference type="Pfam" id="PF03004">
    <property type="entry name" value="Transposase_24"/>
    <property type="match status" value="1"/>
</dbReference>
<name>A0ABQ7U123_SOLTU</name>
<feature type="compositionally biased region" description="Basic and acidic residues" evidence="2">
    <location>
        <begin position="40"/>
        <end position="57"/>
    </location>
</feature>
<feature type="coiled-coil region" evidence="1">
    <location>
        <begin position="358"/>
        <end position="410"/>
    </location>
</feature>
<feature type="compositionally biased region" description="Basic and acidic residues" evidence="2">
    <location>
        <begin position="212"/>
        <end position="221"/>
    </location>
</feature>
<comment type="caution">
    <text evidence="3">The sequence shown here is derived from an EMBL/GenBank/DDBJ whole genome shotgun (WGS) entry which is preliminary data.</text>
</comment>
<dbReference type="PANTHER" id="PTHR33144">
    <property type="entry name" value="OS10G0409366 PROTEIN-RELATED"/>
    <property type="match status" value="1"/>
</dbReference>
<feature type="region of interest" description="Disordered" evidence="2">
    <location>
        <begin position="1"/>
        <end position="81"/>
    </location>
</feature>
<accession>A0ABQ7U123</accession>
<keyword evidence="1" id="KW-0175">Coiled coil</keyword>
<dbReference type="PANTHER" id="PTHR33144:SF47">
    <property type="entry name" value="LEUCINE-RICH REPEAT RESISTANCE PROTEIN"/>
    <property type="match status" value="1"/>
</dbReference>
<keyword evidence="4" id="KW-1185">Reference proteome</keyword>
<dbReference type="EMBL" id="JAIVGD010000026">
    <property type="protein sequence ID" value="KAH0740647.1"/>
    <property type="molecule type" value="Genomic_DNA"/>
</dbReference>
<dbReference type="Proteomes" id="UP000826656">
    <property type="component" value="Unassembled WGS sequence"/>
</dbReference>
<feature type="compositionally biased region" description="Polar residues" evidence="2">
    <location>
        <begin position="18"/>
        <end position="31"/>
    </location>
</feature>
<evidence type="ECO:0000313" key="4">
    <source>
        <dbReference type="Proteomes" id="UP000826656"/>
    </source>
</evidence>
<organism evidence="3 4">
    <name type="scientific">Solanum tuberosum</name>
    <name type="common">Potato</name>
    <dbReference type="NCBI Taxonomy" id="4113"/>
    <lineage>
        <taxon>Eukaryota</taxon>
        <taxon>Viridiplantae</taxon>
        <taxon>Streptophyta</taxon>
        <taxon>Embryophyta</taxon>
        <taxon>Tracheophyta</taxon>
        <taxon>Spermatophyta</taxon>
        <taxon>Magnoliopsida</taxon>
        <taxon>eudicotyledons</taxon>
        <taxon>Gunneridae</taxon>
        <taxon>Pentapetalae</taxon>
        <taxon>asterids</taxon>
        <taxon>lamiids</taxon>
        <taxon>Solanales</taxon>
        <taxon>Solanaceae</taxon>
        <taxon>Solanoideae</taxon>
        <taxon>Solaneae</taxon>
        <taxon>Solanum</taxon>
    </lineage>
</organism>
<feature type="region of interest" description="Disordered" evidence="2">
    <location>
        <begin position="212"/>
        <end position="237"/>
    </location>
</feature>